<dbReference type="Pfam" id="PF18962">
    <property type="entry name" value="Por_Secre_tail"/>
    <property type="match status" value="1"/>
</dbReference>
<reference evidence="3 4" key="1">
    <citation type="journal article" date="2013" name="Genome Announc.">
        <title>Draft Genome Sequence of Winogradskyella psychrotolerans RS-3T, Isolated from the Marine Transect of Kongsfjorden, Ny-Alesund, Svalbard, Arctic Ocean.</title>
        <authorList>
            <person name="Kumar Pinnaka A."/>
            <person name="Ara S."/>
            <person name="Singh A."/>
            <person name="Shivaji S."/>
        </authorList>
    </citation>
    <scope>NUCLEOTIDE SEQUENCE [LARGE SCALE GENOMIC DNA]</scope>
    <source>
        <strain evidence="3 4">RS-3</strain>
    </source>
</reference>
<keyword evidence="3" id="KW-0378">Hydrolase</keyword>
<accession>S7X2A2</accession>
<comment type="caution">
    <text evidence="3">The sequence shown here is derived from an EMBL/GenBank/DDBJ whole genome shotgun (WGS) entry which is preliminary data.</text>
</comment>
<dbReference type="AlphaFoldDB" id="S7X2A2"/>
<feature type="domain" description="Secretion system C-terminal sorting" evidence="2">
    <location>
        <begin position="335"/>
        <end position="412"/>
    </location>
</feature>
<gene>
    <name evidence="3" type="ORF">ADIWIN_3574</name>
</gene>
<proteinExistence type="predicted"/>
<dbReference type="GO" id="GO:0016798">
    <property type="term" value="F:hydrolase activity, acting on glycosyl bonds"/>
    <property type="evidence" value="ECO:0007669"/>
    <property type="project" value="UniProtKB-KW"/>
</dbReference>
<evidence type="ECO:0000313" key="4">
    <source>
        <dbReference type="Proteomes" id="UP000014962"/>
    </source>
</evidence>
<dbReference type="STRING" id="641526.ADIWIN_3574"/>
<keyword evidence="4" id="KW-1185">Reference proteome</keyword>
<dbReference type="NCBIfam" id="TIGR04183">
    <property type="entry name" value="Por_Secre_tail"/>
    <property type="match status" value="1"/>
</dbReference>
<evidence type="ECO:0000313" key="3">
    <source>
        <dbReference type="EMBL" id="EPR70218.1"/>
    </source>
</evidence>
<dbReference type="PATRIC" id="fig|641526.4.peg.3544"/>
<dbReference type="EC" id="3.2.1.-" evidence="3"/>
<dbReference type="InterPro" id="IPR026444">
    <property type="entry name" value="Secre_tail"/>
</dbReference>
<keyword evidence="1" id="KW-0732">Signal</keyword>
<sequence length="413" mass="44339">MTLSPTETTTYTVTVTDSFGNSDTDSVTVIVNELPTITVSESITIIEGESTNLLVSGAESYFWNTGDTSNSILVSPSQTTTYSVVGTTNSCSSELKEVTVKVTPLFRASAGTDERVCDNQNYEVVLTANEGDSYLWSTGETSQSIVVNPLSTSTYSVTVTQGDQSDTDDVKVYVDPSPVVTIANGESVEILNGDFVTLSASGANTYRWNNGASQPNIAVSPSTTTTYEIRGFIGECYDEKQVTVNVLNRVIADAGEDVFACLEEVSTLTASGGDDYIWSTGETTQTIEVSPTETTDYIVTVFNALDFDEATVRVEVGVNCASDSIDEETEIGFDVYPNPASDIVNVKVFGVLNVSDVNIYDVTGKLIQHSKITNENLEYTTTTQIGISSLQSGVYFIKLIGNGRAMTKKLIVD</sequence>
<keyword evidence="3" id="KW-0326">Glycosidase</keyword>
<evidence type="ECO:0000256" key="1">
    <source>
        <dbReference type="ARBA" id="ARBA00022729"/>
    </source>
</evidence>
<dbReference type="Proteomes" id="UP000014962">
    <property type="component" value="Unassembled WGS sequence"/>
</dbReference>
<dbReference type="eggNOG" id="COG3291">
    <property type="taxonomic scope" value="Bacteria"/>
</dbReference>
<organism evidence="3 4">
    <name type="scientific">Winogradskyella psychrotolerans RS-3</name>
    <dbReference type="NCBI Taxonomy" id="641526"/>
    <lineage>
        <taxon>Bacteria</taxon>
        <taxon>Pseudomonadati</taxon>
        <taxon>Bacteroidota</taxon>
        <taxon>Flavobacteriia</taxon>
        <taxon>Flavobacteriales</taxon>
        <taxon>Flavobacteriaceae</taxon>
        <taxon>Winogradskyella</taxon>
    </lineage>
</organism>
<dbReference type="InterPro" id="IPR011049">
    <property type="entry name" value="Serralysin-like_metalloprot_C"/>
</dbReference>
<evidence type="ECO:0000259" key="2">
    <source>
        <dbReference type="Pfam" id="PF18962"/>
    </source>
</evidence>
<dbReference type="EMBL" id="ATMR01000199">
    <property type="protein sequence ID" value="EPR70218.1"/>
    <property type="molecule type" value="Genomic_DNA"/>
</dbReference>
<dbReference type="SUPFAM" id="SSF51120">
    <property type="entry name" value="beta-Roll"/>
    <property type="match status" value="1"/>
</dbReference>
<protein>
    <submittedName>
        <fullName evidence="3">CHU large protein</fullName>
        <ecNumber evidence="3">3.2.1.-</ecNumber>
    </submittedName>
</protein>
<name>S7X2A2_9FLAO</name>